<dbReference type="AlphaFoldDB" id="A0A439CPJ6"/>
<protein>
    <submittedName>
        <fullName evidence="2">Uncharacterized protein</fullName>
    </submittedName>
</protein>
<comment type="caution">
    <text evidence="2">The sequence shown here is derived from an EMBL/GenBank/DDBJ whole genome shotgun (WGS) entry which is preliminary data.</text>
</comment>
<feature type="transmembrane region" description="Helical" evidence="1">
    <location>
        <begin position="91"/>
        <end position="111"/>
    </location>
</feature>
<name>A0A439CPJ6_9PEZI</name>
<proteinExistence type="predicted"/>
<keyword evidence="3" id="KW-1185">Reference proteome</keyword>
<organism evidence="2 3">
    <name type="scientific">Xylaria grammica</name>
    <dbReference type="NCBI Taxonomy" id="363999"/>
    <lineage>
        <taxon>Eukaryota</taxon>
        <taxon>Fungi</taxon>
        <taxon>Dikarya</taxon>
        <taxon>Ascomycota</taxon>
        <taxon>Pezizomycotina</taxon>
        <taxon>Sordariomycetes</taxon>
        <taxon>Xylariomycetidae</taxon>
        <taxon>Xylariales</taxon>
        <taxon>Xylariaceae</taxon>
        <taxon>Xylaria</taxon>
    </lineage>
</organism>
<reference evidence="2 3" key="1">
    <citation type="submission" date="2018-12" db="EMBL/GenBank/DDBJ databases">
        <title>Draft genome sequence of Xylaria grammica IHI A82.</title>
        <authorList>
            <person name="Buettner E."/>
            <person name="Kellner H."/>
        </authorList>
    </citation>
    <scope>NUCLEOTIDE SEQUENCE [LARGE SCALE GENOMIC DNA]</scope>
    <source>
        <strain evidence="2 3">IHI A82</strain>
    </source>
</reference>
<evidence type="ECO:0000313" key="3">
    <source>
        <dbReference type="Proteomes" id="UP000286045"/>
    </source>
</evidence>
<keyword evidence="1" id="KW-0472">Membrane</keyword>
<feature type="transmembrane region" description="Helical" evidence="1">
    <location>
        <begin position="193"/>
        <end position="211"/>
    </location>
</feature>
<feature type="transmembrane region" description="Helical" evidence="1">
    <location>
        <begin position="50"/>
        <end position="70"/>
    </location>
</feature>
<dbReference type="EMBL" id="RYZI01000638">
    <property type="protein sequence ID" value="RWA04077.1"/>
    <property type="molecule type" value="Genomic_DNA"/>
</dbReference>
<dbReference type="STRING" id="363999.A0A439CPJ6"/>
<gene>
    <name evidence="2" type="ORF">EKO27_g11027</name>
</gene>
<keyword evidence="1" id="KW-1133">Transmembrane helix</keyword>
<sequence>MASKAFFDPLVLLRIAPVLTSTMALRFSHDQYFFLDNFLAPEHREKAKEIVPSYFTTFFMKGIWSIGVFYTLTPAAGITNFYSKPSGAWKWYAAGTAFTILHMAFVPAVMYKVKALADGPSKEEGLKLLLATSISHVLYSRKTAIIYTTTPHHPFNLAEPPITITIPESNLIAIETLFLVDALKYIHFNMHSLPIVLILVAMAAGTIADLIGPSHLRVTGKTNSSINGYIQACYASEGEEGLCYVEQMPELLYDWVHFYYNYTVNEMGTKKGMITFVQNVSGDQHQLTSAVQLVPSLGSNVDLAFIPIGIYSATIFSLGDDNKFYISNVQDDSYWNETKAIYGGKDMANFHLCWQWVRHHWWYSLAWTTTLPPQNPSCQPVYLELMD</sequence>
<evidence type="ECO:0000313" key="2">
    <source>
        <dbReference type="EMBL" id="RWA04077.1"/>
    </source>
</evidence>
<keyword evidence="1" id="KW-0812">Transmembrane</keyword>
<dbReference type="Proteomes" id="UP000286045">
    <property type="component" value="Unassembled WGS sequence"/>
</dbReference>
<evidence type="ECO:0000256" key="1">
    <source>
        <dbReference type="SAM" id="Phobius"/>
    </source>
</evidence>
<accession>A0A439CPJ6</accession>